<comment type="subcellular location">
    <subcellularLocation>
        <location evidence="1">Membrane</location>
        <topology evidence="1">Multi-pass membrane protein</topology>
    </subcellularLocation>
</comment>
<dbReference type="InterPro" id="IPR050173">
    <property type="entry name" value="ABC_transporter_C-like"/>
</dbReference>
<evidence type="ECO:0000259" key="11">
    <source>
        <dbReference type="PROSITE" id="PS50893"/>
    </source>
</evidence>
<dbReference type="InterPro" id="IPR027417">
    <property type="entry name" value="P-loop_NTPase"/>
</dbReference>
<sequence>MSSNALSAVFWRRDYLSIGSVSSVIYIVLCLILFYDLQSRIQIFAMLRSNEGLCGSGVWGPITEDGLELTQCAREVNLTDILFSILNAAIPICIIILSITNLIVRRCRGRTTSRSYYAPLPGNDPGASPNESGNIPVSKYDIAQIIISFFHLGFIGFLFGWRMDDEGYTGLYLVIGAIGQFFSWLYIGALIACHFMTRRNQTQHAYLRHLLLFYAYFVIVAFINLRSMLKHEPKGYELVFSIWNAIACSILLACSLKRPRNPELKYARDRVISHDTIASLWSLLSFAWMTPIIKLGNRRVLTEEDLWELPSRCQSAQCYHELERITNMDLLSRLLVANATNLVFFLIIAIFRSIFAFTTPLFLYHLLKYLSSADRSQQYSEEPYLYVFGILISELFRIVFLNQLNYQVVWLGIRVEQMLSVLIYEKQLRLKTSPRAASNKPNNVLTADVDDIAGFFSNLPFIITIPLEILAAMVFLFRLLGWPSLVGVGVMILCLWSNKRFGRRVTRLQKRVKKARDDRVGEIFELLHAVRMIKMFAWESSFHERLMLSRKRELTYLRSLFWRTTMLTLLVHLTPFLVTLFAFASFTYFKIKDNEDYPLTAAIAFTSITLFNTLKQPLQIFPNLVVELVSLGVAIGRVEKFLHEPDVQREGSGFSINPTRTSVGFNNVDVAWNYHINVRDHNEFMLKGVNLEFPLEKLSIVCGQKSSGKSLLLLSLLRETFILRGKILFPSSSITYVPQQAWLENTTFRDNILFGEPFNDERYWRIVDSCCLTNDFENFDQADFTEYDEKNMVLSDGQKVRVALARALYSSAEILLVDDFLSSLDTNTARQIINNCLKGPLVHGRTVIMVTHYVRYFVDNAAYIVILGDSLVQAKGTPQELREAGSLTEEVLGKEIKPEPEHIDKNDQNLVNQAIEKSVADKKNWAVEEARFQGKIQPGVYYFYFKSSGGIILWFSLIILFIIIRLLTVGETYWLKEWSEADDKPEKYYIQIYALIALASAIFTIIRMAWQFFFVSLKGSKTLFSKLLNAILRAPLSFFDTAPLGRVMNRFSKDLGMIDQGLVTVISSFIGNAIGAISVLVVVTVVTREFFFVSIVVIILYLIIGSMYINVSRELKRLQSITRSPVLSWYTETITGITTIRAFKAEQRYVKKFIERLNTSNRTTYLLHMSNRWMSIRMGCIGAFASYLAGIFILRHYDRIDAGLAGFCLSYALGFVQIVFMLVKDYTIMETSLSSVERIKEYIEMPQEPPAVIDNAHPPAAWPTNGKIEVSNLTVQYSPQFEPVLRDISFTVNEEEKVGIVGSYKCRTGSGKTTLANSFLRLTEATEGYIIIDGIDISNLGLEDLRSRLTIISQDPILFEGTVRSNLDIRCEYDDQDLWEALRRVHLVHFEESLANDQVFVVGPITNLEDPVNEGGNNFSRGQRQLLCLARALLRQSKIIIMDEATASIDPETENKIQETIKNEFTNATVLCISHRFKTIIDSDRILVLNEGEIVEFDTPYRLINNMDSLFRHLCEQTGELETLMELARLNNPEEEEMVSVGEDDEELLEMESDETEEDNIDKKTVAY</sequence>
<feature type="transmembrane region" description="Helical" evidence="10">
    <location>
        <begin position="81"/>
        <end position="104"/>
    </location>
</feature>
<dbReference type="SUPFAM" id="SSF52540">
    <property type="entry name" value="P-loop containing nucleoside triphosphate hydrolases"/>
    <property type="match status" value="2"/>
</dbReference>
<evidence type="ECO:0000256" key="3">
    <source>
        <dbReference type="ARBA" id="ARBA00022692"/>
    </source>
</evidence>
<dbReference type="Gene3D" id="3.40.50.300">
    <property type="entry name" value="P-loop containing nucleotide triphosphate hydrolases"/>
    <property type="match status" value="2"/>
</dbReference>
<dbReference type="InterPro" id="IPR003439">
    <property type="entry name" value="ABC_transporter-like_ATP-bd"/>
</dbReference>
<feature type="transmembrane region" description="Helical" evidence="10">
    <location>
        <begin position="238"/>
        <end position="256"/>
    </location>
</feature>
<evidence type="ECO:0000256" key="2">
    <source>
        <dbReference type="ARBA" id="ARBA00022448"/>
    </source>
</evidence>
<dbReference type="GO" id="GO:0005524">
    <property type="term" value="F:ATP binding"/>
    <property type="evidence" value="ECO:0007669"/>
    <property type="project" value="UniProtKB-KW"/>
</dbReference>
<feature type="transmembrane region" description="Helical" evidence="10">
    <location>
        <begin position="1176"/>
        <end position="1197"/>
    </location>
</feature>
<evidence type="ECO:0000256" key="9">
    <source>
        <dbReference type="SAM" id="MobiDB-lite"/>
    </source>
</evidence>
<keyword evidence="4" id="KW-0677">Repeat</keyword>
<comment type="caution">
    <text evidence="13">The sequence shown here is derived from an EMBL/GenBank/DDBJ whole genome shotgun (WGS) entry which is preliminary data.</text>
</comment>
<evidence type="ECO:0000256" key="5">
    <source>
        <dbReference type="ARBA" id="ARBA00022741"/>
    </source>
</evidence>
<feature type="transmembrane region" description="Helical" evidence="10">
    <location>
        <begin position="384"/>
        <end position="401"/>
    </location>
</feature>
<dbReference type="InterPro" id="IPR011527">
    <property type="entry name" value="ABC1_TM_dom"/>
</dbReference>
<evidence type="ECO:0000256" key="10">
    <source>
        <dbReference type="SAM" id="Phobius"/>
    </source>
</evidence>
<dbReference type="SUPFAM" id="SSF90123">
    <property type="entry name" value="ABC transporter transmembrane region"/>
    <property type="match status" value="2"/>
</dbReference>
<evidence type="ECO:0000259" key="12">
    <source>
        <dbReference type="PROSITE" id="PS50929"/>
    </source>
</evidence>
<dbReference type="CDD" id="cd18604">
    <property type="entry name" value="ABC_6TM_VMR1_D2_like"/>
    <property type="match status" value="1"/>
</dbReference>
<dbReference type="CDD" id="cd18596">
    <property type="entry name" value="ABC_6TM_VMR1_D1_like"/>
    <property type="match status" value="1"/>
</dbReference>
<dbReference type="FunFam" id="3.40.50.300:FF:000565">
    <property type="entry name" value="ABC bile acid transporter"/>
    <property type="match status" value="1"/>
</dbReference>
<keyword evidence="3 10" id="KW-0812">Transmembrane</keyword>
<keyword evidence="6" id="KW-0067">ATP-binding</keyword>
<reference evidence="13" key="1">
    <citation type="submission" date="2021-06" db="EMBL/GenBank/DDBJ databases">
        <authorList>
            <person name="Kallberg Y."/>
            <person name="Tangrot J."/>
            <person name="Rosling A."/>
        </authorList>
    </citation>
    <scope>NUCLEOTIDE SEQUENCE</scope>
    <source>
        <strain evidence="13">87-6 pot B 2015</strain>
    </source>
</reference>
<feature type="transmembrane region" description="Helical" evidence="10">
    <location>
        <begin position="1090"/>
        <end position="1111"/>
    </location>
</feature>
<dbReference type="InterPro" id="IPR036640">
    <property type="entry name" value="ABC1_TM_sf"/>
</dbReference>
<keyword evidence="8 10" id="KW-0472">Membrane</keyword>
<dbReference type="InterPro" id="IPR003593">
    <property type="entry name" value="AAA+_ATPase"/>
</dbReference>
<dbReference type="Pfam" id="PF00664">
    <property type="entry name" value="ABC_membrane"/>
    <property type="match status" value="2"/>
</dbReference>
<proteinExistence type="predicted"/>
<dbReference type="PROSITE" id="PS50893">
    <property type="entry name" value="ABC_TRANSPORTER_2"/>
    <property type="match status" value="2"/>
</dbReference>
<evidence type="ECO:0000256" key="1">
    <source>
        <dbReference type="ARBA" id="ARBA00004141"/>
    </source>
</evidence>
<evidence type="ECO:0000256" key="6">
    <source>
        <dbReference type="ARBA" id="ARBA00022840"/>
    </source>
</evidence>
<protein>
    <submittedName>
        <fullName evidence="13">8319_t:CDS:1</fullName>
    </submittedName>
</protein>
<keyword evidence="2" id="KW-0813">Transport</keyword>
<dbReference type="EMBL" id="CAJVPP010001409">
    <property type="protein sequence ID" value="CAG8553871.1"/>
    <property type="molecule type" value="Genomic_DNA"/>
</dbReference>
<gene>
    <name evidence="13" type="ORF">FMOSSE_LOCUS6610</name>
</gene>
<feature type="domain" description="ABC transporter" evidence="11">
    <location>
        <begin position="663"/>
        <end position="894"/>
    </location>
</feature>
<dbReference type="SMART" id="SM00382">
    <property type="entry name" value="AAA"/>
    <property type="match status" value="2"/>
</dbReference>
<feature type="domain" description="ABC transmembrane type-1" evidence="12">
    <location>
        <begin position="343"/>
        <end position="630"/>
    </location>
</feature>
<evidence type="ECO:0000256" key="7">
    <source>
        <dbReference type="ARBA" id="ARBA00022989"/>
    </source>
</evidence>
<feature type="domain" description="ABC transporter" evidence="11">
    <location>
        <begin position="1268"/>
        <end position="1516"/>
    </location>
</feature>
<feature type="transmembrane region" description="Helical" evidence="10">
    <location>
        <begin position="15"/>
        <end position="35"/>
    </location>
</feature>
<feature type="transmembrane region" description="Helical" evidence="10">
    <location>
        <begin position="1062"/>
        <end position="1084"/>
    </location>
</feature>
<feature type="transmembrane region" description="Helical" evidence="10">
    <location>
        <begin position="469"/>
        <end position="496"/>
    </location>
</feature>
<evidence type="ECO:0000256" key="8">
    <source>
        <dbReference type="ARBA" id="ARBA00023136"/>
    </source>
</evidence>
<dbReference type="GO" id="GO:0016887">
    <property type="term" value="F:ATP hydrolysis activity"/>
    <property type="evidence" value="ECO:0007669"/>
    <property type="project" value="InterPro"/>
</dbReference>
<feature type="compositionally biased region" description="Acidic residues" evidence="9">
    <location>
        <begin position="1533"/>
        <end position="1560"/>
    </location>
</feature>
<keyword evidence="5" id="KW-0547">Nucleotide-binding</keyword>
<feature type="transmembrane region" description="Helical" evidence="10">
    <location>
        <begin position="171"/>
        <end position="193"/>
    </location>
</feature>
<feature type="transmembrane region" description="Helical" evidence="10">
    <location>
        <begin position="142"/>
        <end position="159"/>
    </location>
</feature>
<name>A0A9N9B770_FUNMO</name>
<feature type="region of interest" description="Disordered" evidence="9">
    <location>
        <begin position="1533"/>
        <end position="1568"/>
    </location>
</feature>
<dbReference type="PANTHER" id="PTHR24223">
    <property type="entry name" value="ATP-BINDING CASSETTE SUB-FAMILY C"/>
    <property type="match status" value="1"/>
</dbReference>
<feature type="transmembrane region" description="Helical" evidence="10">
    <location>
        <begin position="560"/>
        <end position="585"/>
    </location>
</feature>
<dbReference type="GO" id="GO:0140359">
    <property type="term" value="F:ABC-type transporter activity"/>
    <property type="evidence" value="ECO:0007669"/>
    <property type="project" value="InterPro"/>
</dbReference>
<accession>A0A9N9B770</accession>
<feature type="transmembrane region" description="Helical" evidence="10">
    <location>
        <begin position="1203"/>
        <end position="1223"/>
    </location>
</feature>
<organism evidence="13 14">
    <name type="scientific">Funneliformis mosseae</name>
    <name type="common">Endomycorrhizal fungus</name>
    <name type="synonym">Glomus mosseae</name>
    <dbReference type="NCBI Taxonomy" id="27381"/>
    <lineage>
        <taxon>Eukaryota</taxon>
        <taxon>Fungi</taxon>
        <taxon>Fungi incertae sedis</taxon>
        <taxon>Mucoromycota</taxon>
        <taxon>Glomeromycotina</taxon>
        <taxon>Glomeromycetes</taxon>
        <taxon>Glomerales</taxon>
        <taxon>Glomeraceae</taxon>
        <taxon>Funneliformis</taxon>
    </lineage>
</organism>
<dbReference type="Gene3D" id="1.20.1560.10">
    <property type="entry name" value="ABC transporter type 1, transmembrane domain"/>
    <property type="match status" value="2"/>
</dbReference>
<feature type="transmembrane region" description="Helical" evidence="10">
    <location>
        <begin position="342"/>
        <end position="363"/>
    </location>
</feature>
<feature type="transmembrane region" description="Helical" evidence="10">
    <location>
        <begin position="988"/>
        <end position="1010"/>
    </location>
</feature>
<dbReference type="GO" id="GO:0016020">
    <property type="term" value="C:membrane"/>
    <property type="evidence" value="ECO:0007669"/>
    <property type="project" value="UniProtKB-SubCell"/>
</dbReference>
<evidence type="ECO:0000256" key="4">
    <source>
        <dbReference type="ARBA" id="ARBA00022737"/>
    </source>
</evidence>
<evidence type="ECO:0000313" key="13">
    <source>
        <dbReference type="EMBL" id="CAG8553871.1"/>
    </source>
</evidence>
<evidence type="ECO:0000313" key="14">
    <source>
        <dbReference type="Proteomes" id="UP000789375"/>
    </source>
</evidence>
<feature type="transmembrane region" description="Helical" evidence="10">
    <location>
        <begin position="951"/>
        <end position="968"/>
    </location>
</feature>
<keyword evidence="14" id="KW-1185">Reference proteome</keyword>
<feature type="transmembrane region" description="Helical" evidence="10">
    <location>
        <begin position="205"/>
        <end position="226"/>
    </location>
</feature>
<dbReference type="CDD" id="cd03244">
    <property type="entry name" value="ABCC_MRP_domain2"/>
    <property type="match status" value="1"/>
</dbReference>
<keyword evidence="7 10" id="KW-1133">Transmembrane helix</keyword>
<dbReference type="Proteomes" id="UP000789375">
    <property type="component" value="Unassembled WGS sequence"/>
</dbReference>
<dbReference type="PANTHER" id="PTHR24223:SF356">
    <property type="entry name" value="ATP-BINDING CASSETTE TRANSPORTER ABC4"/>
    <property type="match status" value="1"/>
</dbReference>
<dbReference type="Pfam" id="PF00005">
    <property type="entry name" value="ABC_tran"/>
    <property type="match status" value="2"/>
</dbReference>
<feature type="domain" description="ABC transmembrane type-1" evidence="12">
    <location>
        <begin position="957"/>
        <end position="1231"/>
    </location>
</feature>
<dbReference type="PROSITE" id="PS50929">
    <property type="entry name" value="ABC_TM1F"/>
    <property type="match status" value="2"/>
</dbReference>
<dbReference type="FunFam" id="1.20.1560.10:FF:000013">
    <property type="entry name" value="ABC transporter C family member 2"/>
    <property type="match status" value="1"/>
</dbReference>